<comment type="subcellular location">
    <subcellularLocation>
        <location evidence="1 7">Cytoplasm</location>
    </subcellularLocation>
</comment>
<keyword evidence="7" id="KW-0028">Amino-acid biosynthesis</keyword>
<evidence type="ECO:0000313" key="11">
    <source>
        <dbReference type="Proteomes" id="UP001597199"/>
    </source>
</evidence>
<dbReference type="InterPro" id="IPR001669">
    <property type="entry name" value="Arg_repress"/>
</dbReference>
<dbReference type="PRINTS" id="PR01467">
    <property type="entry name" value="ARGREPRESSOR"/>
</dbReference>
<comment type="similarity">
    <text evidence="2 7">Belongs to the ArgR family.</text>
</comment>
<dbReference type="InterPro" id="IPR036390">
    <property type="entry name" value="WH_DNA-bd_sf"/>
</dbReference>
<keyword evidence="3 7" id="KW-0963">Cytoplasm</keyword>
<evidence type="ECO:0000313" key="10">
    <source>
        <dbReference type="EMBL" id="MFD1399211.1"/>
    </source>
</evidence>
<comment type="pathway">
    <text evidence="7">Amino-acid biosynthesis; L-arginine biosynthesis [regulation].</text>
</comment>
<comment type="function">
    <text evidence="7">Regulates arginine biosynthesis genes.</text>
</comment>
<reference evidence="11" key="1">
    <citation type="journal article" date="2019" name="Int. J. Syst. Evol. Microbiol.">
        <title>The Global Catalogue of Microorganisms (GCM) 10K type strain sequencing project: providing services to taxonomists for standard genome sequencing and annotation.</title>
        <authorList>
            <consortium name="The Broad Institute Genomics Platform"/>
            <consortium name="The Broad Institute Genome Sequencing Center for Infectious Disease"/>
            <person name="Wu L."/>
            <person name="Ma J."/>
        </authorList>
    </citation>
    <scope>NUCLEOTIDE SEQUENCE [LARGE SCALE GENOMIC DNA]</scope>
    <source>
        <strain evidence="11">CCM 9110</strain>
    </source>
</reference>
<evidence type="ECO:0000256" key="1">
    <source>
        <dbReference type="ARBA" id="ARBA00004496"/>
    </source>
</evidence>
<keyword evidence="7" id="KW-0055">Arginine biosynthesis</keyword>
<comment type="caution">
    <text evidence="10">The sequence shown here is derived from an EMBL/GenBank/DDBJ whole genome shotgun (WGS) entry which is preliminary data.</text>
</comment>
<accession>A0ABW4BGU4</accession>
<keyword evidence="4 7" id="KW-0805">Transcription regulation</keyword>
<dbReference type="HAMAP" id="MF_00173">
    <property type="entry name" value="Arg_repressor"/>
    <property type="match status" value="1"/>
</dbReference>
<dbReference type="EMBL" id="JBHTOA010000031">
    <property type="protein sequence ID" value="MFD1399211.1"/>
    <property type="molecule type" value="Genomic_DNA"/>
</dbReference>
<dbReference type="InterPro" id="IPR036251">
    <property type="entry name" value="Arg_repress_C_sf"/>
</dbReference>
<evidence type="ECO:0000256" key="3">
    <source>
        <dbReference type="ARBA" id="ARBA00022490"/>
    </source>
</evidence>
<dbReference type="Gene3D" id="3.30.1360.40">
    <property type="match status" value="1"/>
</dbReference>
<keyword evidence="5 7" id="KW-0238">DNA-binding</keyword>
<dbReference type="Pfam" id="PF02863">
    <property type="entry name" value="Arg_repressor_C"/>
    <property type="match status" value="1"/>
</dbReference>
<evidence type="ECO:0000259" key="8">
    <source>
        <dbReference type="Pfam" id="PF01316"/>
    </source>
</evidence>
<evidence type="ECO:0000256" key="2">
    <source>
        <dbReference type="ARBA" id="ARBA00008316"/>
    </source>
</evidence>
<keyword evidence="6 7" id="KW-0804">Transcription</keyword>
<evidence type="ECO:0000256" key="6">
    <source>
        <dbReference type="ARBA" id="ARBA00023163"/>
    </source>
</evidence>
<dbReference type="Pfam" id="PF01316">
    <property type="entry name" value="Arg_repressor"/>
    <property type="match status" value="1"/>
</dbReference>
<evidence type="ECO:0000256" key="5">
    <source>
        <dbReference type="ARBA" id="ARBA00023125"/>
    </source>
</evidence>
<organism evidence="10 11">
    <name type="scientific">Lacticaseibacillus suilingensis</name>
    <dbReference type="NCBI Taxonomy" id="2799577"/>
    <lineage>
        <taxon>Bacteria</taxon>
        <taxon>Bacillati</taxon>
        <taxon>Bacillota</taxon>
        <taxon>Bacilli</taxon>
        <taxon>Lactobacillales</taxon>
        <taxon>Lactobacillaceae</taxon>
        <taxon>Lacticaseibacillus</taxon>
    </lineage>
</organism>
<dbReference type="PANTHER" id="PTHR34471">
    <property type="entry name" value="ARGININE REPRESSOR"/>
    <property type="match status" value="1"/>
</dbReference>
<proteinExistence type="inferred from homology"/>
<evidence type="ECO:0000259" key="9">
    <source>
        <dbReference type="Pfam" id="PF02863"/>
    </source>
</evidence>
<feature type="domain" description="Arginine repressor C-terminal" evidence="9">
    <location>
        <begin position="82"/>
        <end position="145"/>
    </location>
</feature>
<protein>
    <recommendedName>
        <fullName evidence="7">Arginine repressor</fullName>
    </recommendedName>
</protein>
<gene>
    <name evidence="7" type="primary">argR</name>
    <name evidence="10" type="ORF">ACFQ41_07795</name>
</gene>
<dbReference type="InterPro" id="IPR036388">
    <property type="entry name" value="WH-like_DNA-bd_sf"/>
</dbReference>
<name>A0ABW4BGU4_9LACO</name>
<evidence type="ECO:0000256" key="7">
    <source>
        <dbReference type="HAMAP-Rule" id="MF_00173"/>
    </source>
</evidence>
<keyword evidence="11" id="KW-1185">Reference proteome</keyword>
<dbReference type="SUPFAM" id="SSF55252">
    <property type="entry name" value="C-terminal domain of arginine repressor"/>
    <property type="match status" value="1"/>
</dbReference>
<dbReference type="RefSeq" id="WP_204118053.1">
    <property type="nucleotide sequence ID" value="NZ_BOLV01000002.1"/>
</dbReference>
<sequence length="150" mass="16601">MQKTQRHALIRRLVTSQAIERQSDFVKALKAEGANVTQATISRDIKELQLIKVPMANGHYRYSLPAEKQLSPRDKLKRTLAASFVRSDRMNNFVHLVMSPGTAAAVGNLIDQLDDPRIFASIAGDAAILIVCRSDQDALTVNQDLDEMVG</sequence>
<feature type="domain" description="Arginine repressor DNA-binding" evidence="8">
    <location>
        <begin position="1"/>
        <end position="69"/>
    </location>
</feature>
<dbReference type="InterPro" id="IPR020900">
    <property type="entry name" value="Arg_repress_DNA-bd"/>
</dbReference>
<evidence type="ECO:0000256" key="4">
    <source>
        <dbReference type="ARBA" id="ARBA00023015"/>
    </source>
</evidence>
<dbReference type="Gene3D" id="1.10.10.10">
    <property type="entry name" value="Winged helix-like DNA-binding domain superfamily/Winged helix DNA-binding domain"/>
    <property type="match status" value="1"/>
</dbReference>
<dbReference type="SUPFAM" id="SSF46785">
    <property type="entry name" value="Winged helix' DNA-binding domain"/>
    <property type="match status" value="1"/>
</dbReference>
<dbReference type="Proteomes" id="UP001597199">
    <property type="component" value="Unassembled WGS sequence"/>
</dbReference>
<keyword evidence="7" id="KW-0678">Repressor</keyword>
<dbReference type="PANTHER" id="PTHR34471:SF1">
    <property type="entry name" value="ARGININE REPRESSOR"/>
    <property type="match status" value="1"/>
</dbReference>
<dbReference type="InterPro" id="IPR020899">
    <property type="entry name" value="Arg_repress_C"/>
</dbReference>